<dbReference type="RefSeq" id="WP_188415603.1">
    <property type="nucleotide sequence ID" value="NZ_BMDO01000003.1"/>
</dbReference>
<evidence type="ECO:0000259" key="1">
    <source>
        <dbReference type="Pfam" id="PF02498"/>
    </source>
</evidence>
<organism evidence="2 3">
    <name type="scientific">Mucilaginibacter galii</name>
    <dbReference type="NCBI Taxonomy" id="2005073"/>
    <lineage>
        <taxon>Bacteria</taxon>
        <taxon>Pseudomonadati</taxon>
        <taxon>Bacteroidota</taxon>
        <taxon>Sphingobacteriia</taxon>
        <taxon>Sphingobacteriales</taxon>
        <taxon>Sphingobacteriaceae</taxon>
        <taxon>Mucilaginibacter</taxon>
    </lineage>
</organism>
<dbReference type="InterPro" id="IPR003497">
    <property type="entry name" value="BRO_N_domain"/>
</dbReference>
<comment type="caution">
    <text evidence="2">The sequence shown here is derived from an EMBL/GenBank/DDBJ whole genome shotgun (WGS) entry which is preliminary data.</text>
</comment>
<dbReference type="Pfam" id="PF02498">
    <property type="entry name" value="Bro-N"/>
    <property type="match status" value="1"/>
</dbReference>
<proteinExistence type="predicted"/>
<name>A0A917J9I6_9SPHI</name>
<dbReference type="EMBL" id="BMDO01000003">
    <property type="protein sequence ID" value="GGI50447.1"/>
    <property type="molecule type" value="Genomic_DNA"/>
</dbReference>
<dbReference type="Proteomes" id="UP000662074">
    <property type="component" value="Unassembled WGS sequence"/>
</dbReference>
<sequence length="275" mass="31074">MSEENDNSVQQKPLLFEDYSHENGITYWWASDFAKMLGYPNLTSFSKPIHRAMQACLTINIDTHDNFQKTDRVVDGVSISDYKLTRFSCYMVAMNGDIKKPEVARAQAYFAKQAEQLSLLLSGANDVDRLIIREEIKDGNKSLMSVAKKSGVSNFARFNDAGYLGMYNMRIQKLAVQKGLKSGEPLLDYMGKTELSANLFRIALTEENLKQQIFFSEAKASNVHRQVGADIRAMVKKNTGLNPEELPIERRLGEVGSELKKANKHLNKKKNNPPK</sequence>
<reference evidence="2" key="1">
    <citation type="journal article" date="2014" name="Int. J. Syst. Evol. Microbiol.">
        <title>Complete genome sequence of Corynebacterium casei LMG S-19264T (=DSM 44701T), isolated from a smear-ripened cheese.</title>
        <authorList>
            <consortium name="US DOE Joint Genome Institute (JGI-PGF)"/>
            <person name="Walter F."/>
            <person name="Albersmeier A."/>
            <person name="Kalinowski J."/>
            <person name="Ruckert C."/>
        </authorList>
    </citation>
    <scope>NUCLEOTIDE SEQUENCE</scope>
    <source>
        <strain evidence="2">CCM 8711</strain>
    </source>
</reference>
<evidence type="ECO:0000313" key="3">
    <source>
        <dbReference type="Proteomes" id="UP000662074"/>
    </source>
</evidence>
<protein>
    <submittedName>
        <fullName evidence="2">DNA damage-inducible protein D</fullName>
    </submittedName>
</protein>
<reference evidence="2" key="2">
    <citation type="submission" date="2020-09" db="EMBL/GenBank/DDBJ databases">
        <authorList>
            <person name="Sun Q."/>
            <person name="Sedlacek I."/>
        </authorList>
    </citation>
    <scope>NUCLEOTIDE SEQUENCE</scope>
    <source>
        <strain evidence="2">CCM 8711</strain>
    </source>
</reference>
<keyword evidence="3" id="KW-1185">Reference proteome</keyword>
<evidence type="ECO:0000313" key="2">
    <source>
        <dbReference type="EMBL" id="GGI50447.1"/>
    </source>
</evidence>
<gene>
    <name evidence="2" type="primary">dinD</name>
    <name evidence="2" type="ORF">GCM10011425_16590</name>
</gene>
<feature type="domain" description="Bro-N" evidence="1">
    <location>
        <begin position="22"/>
        <end position="108"/>
    </location>
</feature>
<accession>A0A917J9I6</accession>
<dbReference type="AlphaFoldDB" id="A0A917J9I6"/>